<feature type="non-terminal residue" evidence="1">
    <location>
        <position position="101"/>
    </location>
</feature>
<dbReference type="EMBL" id="JAPTMU010000001">
    <property type="protein sequence ID" value="KAJ4949154.1"/>
    <property type="molecule type" value="Genomic_DNA"/>
</dbReference>
<evidence type="ECO:0000313" key="1">
    <source>
        <dbReference type="EMBL" id="KAJ4949154.1"/>
    </source>
</evidence>
<evidence type="ECO:0000313" key="2">
    <source>
        <dbReference type="Proteomes" id="UP001219934"/>
    </source>
</evidence>
<accession>A0AAD6BTI9</accession>
<dbReference type="Proteomes" id="UP001219934">
    <property type="component" value="Unassembled WGS sequence"/>
</dbReference>
<organism evidence="1 2">
    <name type="scientific">Pogonophryne albipinna</name>
    <dbReference type="NCBI Taxonomy" id="1090488"/>
    <lineage>
        <taxon>Eukaryota</taxon>
        <taxon>Metazoa</taxon>
        <taxon>Chordata</taxon>
        <taxon>Craniata</taxon>
        <taxon>Vertebrata</taxon>
        <taxon>Euteleostomi</taxon>
        <taxon>Actinopterygii</taxon>
        <taxon>Neopterygii</taxon>
        <taxon>Teleostei</taxon>
        <taxon>Neoteleostei</taxon>
        <taxon>Acanthomorphata</taxon>
        <taxon>Eupercaria</taxon>
        <taxon>Perciformes</taxon>
        <taxon>Notothenioidei</taxon>
        <taxon>Pogonophryne</taxon>
    </lineage>
</organism>
<gene>
    <name evidence="1" type="ORF">JOQ06_020672</name>
</gene>
<dbReference type="AlphaFoldDB" id="A0AAD6BTI9"/>
<feature type="non-terminal residue" evidence="1">
    <location>
        <position position="1"/>
    </location>
</feature>
<name>A0AAD6BTI9_9TELE</name>
<comment type="caution">
    <text evidence="1">The sequence shown here is derived from an EMBL/GenBank/DDBJ whole genome shotgun (WGS) entry which is preliminary data.</text>
</comment>
<reference evidence="1" key="1">
    <citation type="submission" date="2022-11" db="EMBL/GenBank/DDBJ databases">
        <title>Chromosome-level genome of Pogonophryne albipinna.</title>
        <authorList>
            <person name="Jo E."/>
        </authorList>
    </citation>
    <scope>NUCLEOTIDE SEQUENCE</scope>
    <source>
        <strain evidence="1">SGF0006</strain>
        <tissue evidence="1">Muscle</tissue>
    </source>
</reference>
<protein>
    <submittedName>
        <fullName evidence="1">Uncharacterized protein</fullName>
    </submittedName>
</protein>
<sequence length="101" mass="11097">HCDDDDEELDGVTAGRRATRPLRLGREALIFPPPPSPLPLNCGHSVKDPKRSRCVTADTVNSCQVLYQLLFKPTLQHTGYMVLTAIRNSCAAHVTVKSNLT</sequence>
<proteinExistence type="predicted"/>
<keyword evidence="2" id="KW-1185">Reference proteome</keyword>